<dbReference type="InterPro" id="IPR001611">
    <property type="entry name" value="Leu-rich_rpt"/>
</dbReference>
<organism evidence="7 9">
    <name type="scientific">Adineta ricciae</name>
    <name type="common">Rotifer</name>
    <dbReference type="NCBI Taxonomy" id="249248"/>
    <lineage>
        <taxon>Eukaryota</taxon>
        <taxon>Metazoa</taxon>
        <taxon>Spiralia</taxon>
        <taxon>Gnathifera</taxon>
        <taxon>Rotifera</taxon>
        <taxon>Eurotatoria</taxon>
        <taxon>Bdelloidea</taxon>
        <taxon>Adinetida</taxon>
        <taxon>Adinetidae</taxon>
        <taxon>Adineta</taxon>
    </lineage>
</organism>
<dbReference type="Proteomes" id="UP000663828">
    <property type="component" value="Unassembled WGS sequence"/>
</dbReference>
<dbReference type="Proteomes" id="UP000663852">
    <property type="component" value="Unassembled WGS sequence"/>
</dbReference>
<comment type="caution">
    <text evidence="7">The sequence shown here is derived from an EMBL/GenBank/DDBJ whole genome shotgun (WGS) entry which is preliminary data.</text>
</comment>
<protein>
    <recommendedName>
        <fullName evidence="6">NAD(P)(+)--arginine ADP-ribosyltransferase</fullName>
        <ecNumber evidence="6">2.4.2.31</ecNumber>
    </recommendedName>
    <alternativeName>
        <fullName evidence="6">Mono(ADP-ribosyl)transferase</fullName>
    </alternativeName>
</protein>
<dbReference type="EMBL" id="CAJNOJ010000099">
    <property type="protein sequence ID" value="CAF1106576.1"/>
    <property type="molecule type" value="Genomic_DNA"/>
</dbReference>
<dbReference type="GO" id="GO:0106274">
    <property type="term" value="F:NAD+-protein-arginine ADP-ribosyltransferase activity"/>
    <property type="evidence" value="ECO:0007669"/>
    <property type="project" value="UniProtKB-EC"/>
</dbReference>
<dbReference type="AlphaFoldDB" id="A0A814B6Q6"/>
<evidence type="ECO:0000256" key="6">
    <source>
        <dbReference type="RuleBase" id="RU361228"/>
    </source>
</evidence>
<evidence type="ECO:0000313" key="8">
    <source>
        <dbReference type="EMBL" id="CAF1106576.1"/>
    </source>
</evidence>
<dbReference type="Pfam" id="PF01129">
    <property type="entry name" value="ART"/>
    <property type="match status" value="1"/>
</dbReference>
<dbReference type="PANTHER" id="PTHR46761">
    <property type="entry name" value="RAN GTPASE-ACTIVATING PROTEIN 1"/>
    <property type="match status" value="1"/>
</dbReference>
<dbReference type="InterPro" id="IPR000768">
    <property type="entry name" value="ART"/>
</dbReference>
<evidence type="ECO:0000313" key="9">
    <source>
        <dbReference type="Proteomes" id="UP000663828"/>
    </source>
</evidence>
<sequence>MANYDKSDAKSGYSGRLSDLVDEPMKFLLPIEGYELMPLVSLEEAVEPIREKVPNIDKMVYIAKANHKNRPTQLAADLSAAITVYTMENTAKMSLYFTLNSTLRCSTSDREENLKCWFLYLKLFITALSHLPSYHGIVYRGVKQDLSGFYTKDKEFVWWGFSSCTTSLSVLQSNLFFGNEGVGTLFIIDSFTGKHIRQYSHYAKEDEILLVTARRFIVIDCLNVGPGRWIIHIKETEPPFPFLKTDSSISSTFELTSNIDQPLSTVDASENTDHIPMAHAETNTDSIVIAHTGVNTDHVTSSNAEANTDCMITANVETNTDDEASTAEKSTTHQKVWFDTPSKTNTNETMSSAFELINSDTSTCPQDGSIVSQAEPQKPMLSSFLVSQMPSRSLGSGTESLSESVIKILRLTNEVITNTMIDGLVNIVASNLQLETIYLVNNQLGDELMYQLIETIFDRSNLRVFIIDNRITDRGAALLADVLIRCRQVFTMLNLERNLIGDQGVISLMNALTQSPDSSLKSLSLSRNLCIGDGCIDSIIDTISDNHTLRSLYLEKCNLSDDGKQRLQNTIGKKSTFQLQL</sequence>
<keyword evidence="6" id="KW-0521">NADP</keyword>
<keyword evidence="2 6" id="KW-0328">Glycosyltransferase</keyword>
<evidence type="ECO:0000256" key="1">
    <source>
        <dbReference type="ARBA" id="ARBA00009558"/>
    </source>
</evidence>
<keyword evidence="4" id="KW-0548">Nucleotidyltransferase</keyword>
<evidence type="ECO:0000256" key="2">
    <source>
        <dbReference type="ARBA" id="ARBA00022676"/>
    </source>
</evidence>
<dbReference type="Pfam" id="PF13516">
    <property type="entry name" value="LRR_6"/>
    <property type="match status" value="1"/>
</dbReference>
<dbReference type="InterPro" id="IPR045203">
    <property type="entry name" value="RanGAP1/2"/>
</dbReference>
<dbReference type="InterPro" id="IPR032675">
    <property type="entry name" value="LRR_dom_sf"/>
</dbReference>
<keyword evidence="9" id="KW-1185">Reference proteome</keyword>
<dbReference type="EMBL" id="CAJNOR010000462">
    <property type="protein sequence ID" value="CAF0921812.1"/>
    <property type="molecule type" value="Genomic_DNA"/>
</dbReference>
<comment type="catalytic activity">
    <reaction evidence="5 6">
        <text>L-arginyl-[protein] + NAD(+) = N(omega)-(ADP-D-ribosyl)-L-arginyl-[protein] + nicotinamide + H(+)</text>
        <dbReference type="Rhea" id="RHEA:19149"/>
        <dbReference type="Rhea" id="RHEA-COMP:10532"/>
        <dbReference type="Rhea" id="RHEA-COMP:15087"/>
        <dbReference type="ChEBI" id="CHEBI:15378"/>
        <dbReference type="ChEBI" id="CHEBI:17154"/>
        <dbReference type="ChEBI" id="CHEBI:29965"/>
        <dbReference type="ChEBI" id="CHEBI:57540"/>
        <dbReference type="ChEBI" id="CHEBI:142554"/>
        <dbReference type="EC" id="2.4.2.31"/>
    </reaction>
</comment>
<evidence type="ECO:0000256" key="4">
    <source>
        <dbReference type="ARBA" id="ARBA00022695"/>
    </source>
</evidence>
<dbReference type="Gene3D" id="3.90.176.10">
    <property type="entry name" value="Toxin ADP-ribosyltransferase, Chain A, domain 1"/>
    <property type="match status" value="1"/>
</dbReference>
<dbReference type="OrthoDB" id="423533at2759"/>
<dbReference type="GO" id="GO:0016779">
    <property type="term" value="F:nucleotidyltransferase activity"/>
    <property type="evidence" value="ECO:0007669"/>
    <property type="project" value="UniProtKB-KW"/>
</dbReference>
<evidence type="ECO:0000313" key="7">
    <source>
        <dbReference type="EMBL" id="CAF0921812.1"/>
    </source>
</evidence>
<dbReference type="PANTHER" id="PTHR46761:SF2">
    <property type="entry name" value="RAN GTPASE-ACTIVATING PROTEIN 1"/>
    <property type="match status" value="1"/>
</dbReference>
<keyword evidence="3 6" id="KW-0808">Transferase</keyword>
<dbReference type="SUPFAM" id="SSF56399">
    <property type="entry name" value="ADP-ribosylation"/>
    <property type="match status" value="1"/>
</dbReference>
<gene>
    <name evidence="8" type="ORF">EDS130_LOCUS20273</name>
    <name evidence="7" type="ORF">XAT740_LOCUS9079</name>
</gene>
<keyword evidence="6" id="KW-0520">NAD</keyword>
<evidence type="ECO:0000256" key="3">
    <source>
        <dbReference type="ARBA" id="ARBA00022679"/>
    </source>
</evidence>
<name>A0A814B6Q6_ADIRI</name>
<accession>A0A814B6Q6</accession>
<dbReference type="Gene3D" id="3.80.10.10">
    <property type="entry name" value="Ribonuclease Inhibitor"/>
    <property type="match status" value="1"/>
</dbReference>
<evidence type="ECO:0000256" key="5">
    <source>
        <dbReference type="ARBA" id="ARBA00047597"/>
    </source>
</evidence>
<dbReference type="EC" id="2.4.2.31" evidence="6"/>
<proteinExistence type="inferred from homology"/>
<comment type="similarity">
    <text evidence="1 6">Belongs to the Arg-specific ADP-ribosyltransferase family.</text>
</comment>
<dbReference type="PROSITE" id="PS51996">
    <property type="entry name" value="TR_MART"/>
    <property type="match status" value="1"/>
</dbReference>
<dbReference type="SUPFAM" id="SSF52047">
    <property type="entry name" value="RNI-like"/>
    <property type="match status" value="1"/>
</dbReference>
<reference evidence="7" key="1">
    <citation type="submission" date="2021-02" db="EMBL/GenBank/DDBJ databases">
        <authorList>
            <person name="Nowell W R."/>
        </authorList>
    </citation>
    <scope>NUCLEOTIDE SEQUENCE</scope>
</reference>
<dbReference type="GO" id="GO:0005096">
    <property type="term" value="F:GTPase activator activity"/>
    <property type="evidence" value="ECO:0007669"/>
    <property type="project" value="InterPro"/>
</dbReference>
<dbReference type="SMART" id="SM00368">
    <property type="entry name" value="LRR_RI"/>
    <property type="match status" value="4"/>
</dbReference>